<reference evidence="2" key="1">
    <citation type="journal article" date="2023" name="Science">
        <title>Genome structures resolve the early diversification of teleost fishes.</title>
        <authorList>
            <person name="Parey E."/>
            <person name="Louis A."/>
            <person name="Montfort J."/>
            <person name="Bouchez O."/>
            <person name="Roques C."/>
            <person name="Iampietro C."/>
            <person name="Lluch J."/>
            <person name="Castinel A."/>
            <person name="Donnadieu C."/>
            <person name="Desvignes T."/>
            <person name="Floi Bucao C."/>
            <person name="Jouanno E."/>
            <person name="Wen M."/>
            <person name="Mejri S."/>
            <person name="Dirks R."/>
            <person name="Jansen H."/>
            <person name="Henkel C."/>
            <person name="Chen W.J."/>
            <person name="Zahm M."/>
            <person name="Cabau C."/>
            <person name="Klopp C."/>
            <person name="Thompson A.W."/>
            <person name="Robinson-Rechavi M."/>
            <person name="Braasch I."/>
            <person name="Lecointre G."/>
            <person name="Bobe J."/>
            <person name="Postlethwait J.H."/>
            <person name="Berthelot C."/>
            <person name="Roest Crollius H."/>
            <person name="Guiguen Y."/>
        </authorList>
    </citation>
    <scope>NUCLEOTIDE SEQUENCE</scope>
    <source>
        <strain evidence="2">WJC10195</strain>
    </source>
</reference>
<evidence type="ECO:0000313" key="3">
    <source>
        <dbReference type="Proteomes" id="UP001152622"/>
    </source>
</evidence>
<dbReference type="Proteomes" id="UP001152622">
    <property type="component" value="Chromosome 10"/>
</dbReference>
<dbReference type="AlphaFoldDB" id="A0A9Q1F046"/>
<feature type="region of interest" description="Disordered" evidence="1">
    <location>
        <begin position="168"/>
        <end position="191"/>
    </location>
</feature>
<gene>
    <name evidence="2" type="ORF">SKAU_G00270340</name>
</gene>
<evidence type="ECO:0000256" key="1">
    <source>
        <dbReference type="SAM" id="MobiDB-lite"/>
    </source>
</evidence>
<protein>
    <submittedName>
        <fullName evidence="2">Uncharacterized protein</fullName>
    </submittedName>
</protein>
<feature type="compositionally biased region" description="Polar residues" evidence="1">
    <location>
        <begin position="173"/>
        <end position="185"/>
    </location>
</feature>
<keyword evidence="3" id="KW-1185">Reference proteome</keyword>
<organism evidence="2 3">
    <name type="scientific">Synaphobranchus kaupii</name>
    <name type="common">Kaup's arrowtooth eel</name>
    <dbReference type="NCBI Taxonomy" id="118154"/>
    <lineage>
        <taxon>Eukaryota</taxon>
        <taxon>Metazoa</taxon>
        <taxon>Chordata</taxon>
        <taxon>Craniata</taxon>
        <taxon>Vertebrata</taxon>
        <taxon>Euteleostomi</taxon>
        <taxon>Actinopterygii</taxon>
        <taxon>Neopterygii</taxon>
        <taxon>Teleostei</taxon>
        <taxon>Anguilliformes</taxon>
        <taxon>Synaphobranchidae</taxon>
        <taxon>Synaphobranchus</taxon>
    </lineage>
</organism>
<name>A0A9Q1F046_SYNKA</name>
<evidence type="ECO:0000313" key="2">
    <source>
        <dbReference type="EMBL" id="KAJ8348445.1"/>
    </source>
</evidence>
<accession>A0A9Q1F046</accession>
<sequence>MERRRWGRCCASRPLVPERPRACPRPPRWELPLQLLLLARSPDRSAGYCSRPFHGPTRPVTNKPHCGCDGCPAQRDSVNPPPPTPPGALRGHVPTTHQGLRYRPSSVPAYCRDLGACNTAKRRKIGTMCPRRAGPATTQGLFSFHSCRNWARKVSSHTDSLLRAQCAGPLAAPSSQGRQMDSLSPHSEDRT</sequence>
<comment type="caution">
    <text evidence="2">The sequence shown here is derived from an EMBL/GenBank/DDBJ whole genome shotgun (WGS) entry which is preliminary data.</text>
</comment>
<proteinExistence type="predicted"/>
<dbReference type="EMBL" id="JAINUF010000010">
    <property type="protein sequence ID" value="KAJ8348445.1"/>
    <property type="molecule type" value="Genomic_DNA"/>
</dbReference>